<dbReference type="InterPro" id="IPR038695">
    <property type="entry name" value="Saro_0823-like_sf"/>
</dbReference>
<protein>
    <submittedName>
        <fullName evidence="1">Uncharacterized membrane protein (UPF0127 family)</fullName>
    </submittedName>
</protein>
<keyword evidence="2" id="KW-1185">Reference proteome</keyword>
<dbReference type="InterPro" id="IPR003795">
    <property type="entry name" value="DUF192"/>
</dbReference>
<dbReference type="PANTHER" id="PTHR37953:SF1">
    <property type="entry name" value="UPF0127 PROTEIN MJ1496"/>
    <property type="match status" value="1"/>
</dbReference>
<dbReference type="Gene3D" id="2.60.120.1140">
    <property type="entry name" value="Protein of unknown function DUF192"/>
    <property type="match status" value="1"/>
</dbReference>
<dbReference type="EMBL" id="JAUSTU010000030">
    <property type="protein sequence ID" value="MDQ0157547.1"/>
    <property type="molecule type" value="Genomic_DNA"/>
</dbReference>
<name>A0ABT9V9F1_9BACL</name>
<dbReference type="RefSeq" id="WP_307152000.1">
    <property type="nucleotide sequence ID" value="NZ_JAUSTU010000030.1"/>
</dbReference>
<reference evidence="1 2" key="1">
    <citation type="submission" date="2023-07" db="EMBL/GenBank/DDBJ databases">
        <title>Genomic Encyclopedia of Type Strains, Phase IV (KMG-IV): sequencing the most valuable type-strain genomes for metagenomic binning, comparative biology and taxonomic classification.</title>
        <authorList>
            <person name="Goeker M."/>
        </authorList>
    </citation>
    <scope>NUCLEOTIDE SEQUENCE [LARGE SCALE GENOMIC DNA]</scope>
    <source>
        <strain evidence="1 2">DSM 23948</strain>
    </source>
</reference>
<dbReference type="PANTHER" id="PTHR37953">
    <property type="entry name" value="UPF0127 PROTEIN MJ1496"/>
    <property type="match status" value="1"/>
</dbReference>
<gene>
    <name evidence="1" type="ORF">J2S07_003891</name>
</gene>
<dbReference type="Proteomes" id="UP001231362">
    <property type="component" value="Unassembled WGS sequence"/>
</dbReference>
<proteinExistence type="predicted"/>
<sequence length="120" mass="13967">MIIEIVSGKRKTKLAVQIADTQRKREQGLKFVRLLPENEGMLFVFLEKTAAGFWMMDTYIPLSIAFVDTNGEILRILDMFPCTRYPCPIYNPGVYYQYAVEVNLGWFQRNGIKVGDYVRF</sequence>
<dbReference type="Pfam" id="PF02643">
    <property type="entry name" value="DUF192"/>
    <property type="match status" value="1"/>
</dbReference>
<evidence type="ECO:0000313" key="2">
    <source>
        <dbReference type="Proteomes" id="UP001231362"/>
    </source>
</evidence>
<accession>A0ABT9V9F1</accession>
<comment type="caution">
    <text evidence="1">The sequence shown here is derived from an EMBL/GenBank/DDBJ whole genome shotgun (WGS) entry which is preliminary data.</text>
</comment>
<organism evidence="1 2">
    <name type="scientific">Anoxybacillus andreesenii</name>
    <dbReference type="NCBI Taxonomy" id="1325932"/>
    <lineage>
        <taxon>Bacteria</taxon>
        <taxon>Bacillati</taxon>
        <taxon>Bacillota</taxon>
        <taxon>Bacilli</taxon>
        <taxon>Bacillales</taxon>
        <taxon>Anoxybacillaceae</taxon>
        <taxon>Anoxybacillus</taxon>
    </lineage>
</organism>
<evidence type="ECO:0000313" key="1">
    <source>
        <dbReference type="EMBL" id="MDQ0157547.1"/>
    </source>
</evidence>